<dbReference type="InterPro" id="IPR000832">
    <property type="entry name" value="GPCR_2_secretin-like"/>
</dbReference>
<name>A0A0L8HFY1_OCTBM</name>
<evidence type="ECO:0000256" key="5">
    <source>
        <dbReference type="SAM" id="Phobius"/>
    </source>
</evidence>
<dbReference type="PANTHER" id="PTHR45620">
    <property type="entry name" value="PDF RECEPTOR-LIKE PROTEIN-RELATED"/>
    <property type="match status" value="1"/>
</dbReference>
<evidence type="ECO:0000256" key="1">
    <source>
        <dbReference type="ARBA" id="ARBA00004141"/>
    </source>
</evidence>
<comment type="subcellular location">
    <subcellularLocation>
        <location evidence="1">Membrane</location>
        <topology evidence="1">Multi-pass membrane protein</topology>
    </subcellularLocation>
</comment>
<dbReference type="Gene3D" id="1.20.1070.10">
    <property type="entry name" value="Rhodopsin 7-helix transmembrane proteins"/>
    <property type="match status" value="1"/>
</dbReference>
<protein>
    <recommendedName>
        <fullName evidence="8">G-protein coupled receptors family 2 profile 2 domain-containing protein</fullName>
    </recommendedName>
</protein>
<evidence type="ECO:0008006" key="8">
    <source>
        <dbReference type="Google" id="ProtNLM"/>
    </source>
</evidence>
<evidence type="ECO:0000256" key="6">
    <source>
        <dbReference type="SAM" id="SignalP"/>
    </source>
</evidence>
<feature type="signal peptide" evidence="6">
    <location>
        <begin position="1"/>
        <end position="21"/>
    </location>
</feature>
<reference evidence="7" key="1">
    <citation type="submission" date="2015-07" db="EMBL/GenBank/DDBJ databases">
        <title>MeaNS - Measles Nucleotide Surveillance Program.</title>
        <authorList>
            <person name="Tran T."/>
            <person name="Druce J."/>
        </authorList>
    </citation>
    <scope>NUCLEOTIDE SEQUENCE</scope>
    <source>
        <strain evidence="7">UCB-OBI-ISO-001</strain>
        <tissue evidence="7">Gonad</tissue>
    </source>
</reference>
<dbReference type="GO" id="GO:0005886">
    <property type="term" value="C:plasma membrane"/>
    <property type="evidence" value="ECO:0007669"/>
    <property type="project" value="TreeGrafter"/>
</dbReference>
<dbReference type="InterPro" id="IPR050332">
    <property type="entry name" value="GPCR_2"/>
</dbReference>
<evidence type="ECO:0000256" key="3">
    <source>
        <dbReference type="ARBA" id="ARBA00022989"/>
    </source>
</evidence>
<dbReference type="PRINTS" id="PR00249">
    <property type="entry name" value="GPCRSECRETIN"/>
</dbReference>
<gene>
    <name evidence="7" type="ORF">OCBIM_22016426mg</name>
</gene>
<dbReference type="EMBL" id="KQ418351">
    <property type="protein sequence ID" value="KOF87685.1"/>
    <property type="molecule type" value="Genomic_DNA"/>
</dbReference>
<organism evidence="7">
    <name type="scientific">Octopus bimaculoides</name>
    <name type="common">California two-spotted octopus</name>
    <dbReference type="NCBI Taxonomy" id="37653"/>
    <lineage>
        <taxon>Eukaryota</taxon>
        <taxon>Metazoa</taxon>
        <taxon>Spiralia</taxon>
        <taxon>Lophotrochozoa</taxon>
        <taxon>Mollusca</taxon>
        <taxon>Cephalopoda</taxon>
        <taxon>Coleoidea</taxon>
        <taxon>Octopodiformes</taxon>
        <taxon>Octopoda</taxon>
        <taxon>Incirrata</taxon>
        <taxon>Octopodidae</taxon>
        <taxon>Octopus</taxon>
    </lineage>
</organism>
<dbReference type="AlphaFoldDB" id="A0A0L8HFY1"/>
<keyword evidence="3 5" id="KW-1133">Transmembrane helix</keyword>
<accession>A0A0L8HFY1</accession>
<evidence type="ECO:0000256" key="4">
    <source>
        <dbReference type="ARBA" id="ARBA00023136"/>
    </source>
</evidence>
<feature type="chain" id="PRO_5005583672" description="G-protein coupled receptors family 2 profile 2 domain-containing protein" evidence="6">
    <location>
        <begin position="22"/>
        <end position="64"/>
    </location>
</feature>
<evidence type="ECO:0000256" key="2">
    <source>
        <dbReference type="ARBA" id="ARBA00022692"/>
    </source>
</evidence>
<keyword evidence="6" id="KW-0732">Signal</keyword>
<dbReference type="STRING" id="37653.A0A0L8HFY1"/>
<dbReference type="GO" id="GO:0007188">
    <property type="term" value="P:adenylate cyclase-modulating G protein-coupled receptor signaling pathway"/>
    <property type="evidence" value="ECO:0007669"/>
    <property type="project" value="TreeGrafter"/>
</dbReference>
<evidence type="ECO:0000313" key="7">
    <source>
        <dbReference type="EMBL" id="KOF87685.1"/>
    </source>
</evidence>
<dbReference type="Pfam" id="PF00002">
    <property type="entry name" value="7tm_2"/>
    <property type="match status" value="1"/>
</dbReference>
<keyword evidence="2 5" id="KW-0812">Transmembrane</keyword>
<sequence length="64" mass="7364">MTFRATMILIPLLGLQHLVMGFEPKEDSAFHESYHIVTLLLLSIQGTFAAIMYCFWNGEVKIIY</sequence>
<dbReference type="GO" id="GO:0008528">
    <property type="term" value="F:G protein-coupled peptide receptor activity"/>
    <property type="evidence" value="ECO:0007669"/>
    <property type="project" value="TreeGrafter"/>
</dbReference>
<proteinExistence type="predicted"/>
<dbReference type="PANTHER" id="PTHR45620:SF42">
    <property type="entry name" value="G-PROTEIN COUPLED RECEPTOR SEB-2"/>
    <property type="match status" value="1"/>
</dbReference>
<feature type="transmembrane region" description="Helical" evidence="5">
    <location>
        <begin position="37"/>
        <end position="56"/>
    </location>
</feature>
<keyword evidence="4 5" id="KW-0472">Membrane</keyword>